<dbReference type="RefSeq" id="WP_194108103.1">
    <property type="nucleotide sequence ID" value="NZ_JADFFM010000002.1"/>
</dbReference>
<proteinExistence type="predicted"/>
<dbReference type="Proteomes" id="UP000632774">
    <property type="component" value="Unassembled WGS sequence"/>
</dbReference>
<dbReference type="EMBL" id="JADFFM010000002">
    <property type="protein sequence ID" value="MBE9668716.1"/>
    <property type="molecule type" value="Genomic_DNA"/>
</dbReference>
<name>A0ABR9XN43_9SPHI</name>
<reference evidence="1 2" key="1">
    <citation type="submission" date="2020-10" db="EMBL/GenBank/DDBJ databases">
        <title>Mucilaginibacter mali sp. nov., isolated from rhizosphere soil of apple orchard.</title>
        <authorList>
            <person name="Lee J.-S."/>
            <person name="Kim H.S."/>
            <person name="Kim J.-S."/>
        </authorList>
    </citation>
    <scope>NUCLEOTIDE SEQUENCE [LARGE SCALE GENOMIC DNA]</scope>
    <source>
        <strain evidence="1 2">KCTC 23157</strain>
    </source>
</reference>
<accession>A0ABR9XN43</accession>
<gene>
    <name evidence="1" type="ORF">IRJ18_20275</name>
</gene>
<sequence>MSDIEPYKSTGIPTNSITHKIVPGCGITTYEIRYAKHRSIIILPNVPVIKSKVEEHNKMFTDQQILGVYKGIDVDDIKVYLLKPGNYKKILTTPEGFISKVMKAFDGQLESLYADWFLLYDECERIITDISYRGAIAAPLDLFFRFKNKALVSATTLPFSDDRFKEFVNYFIQPEFDYSQPLTVLSTNNVIASLKAKLDDLQSETVCIFINSTKGIHAIIETLAIKYESKVFCGNESVVKLMELGYMNASSEFSVKQMGRYNFFTSRYFSAFDILLNHKPDVIMISDIIFADHSILDPHTEVIQIAGRFRKGVTSLTHITNYDPFLAVMDEHEASNYLNGCLDTYEHILMLFKKAKHKASKETLEFFVKNSPIASFFTEGKRNNFMIDNDLNEERVKNYYVSSDRLKEAYTEVSDHFNITHATEEYVVGDNDFRRLSRQPTKKDKWRQVAMLMDRYTAKPGGAILLTPDLAQIKATLYRNYPLIGEAYNLLGLHGLEGTEYIRETIQAAIKAAKAHNIIVAAAPFVQSRFSEYTTVPESKIVDELTAIYKKQGITYRVSAAHILRYFEGKRSQISKENVYILTTKKTFEAKRYGMTIKISG</sequence>
<evidence type="ECO:0000313" key="1">
    <source>
        <dbReference type="EMBL" id="MBE9668716.1"/>
    </source>
</evidence>
<evidence type="ECO:0000313" key="2">
    <source>
        <dbReference type="Proteomes" id="UP000632774"/>
    </source>
</evidence>
<comment type="caution">
    <text evidence="1">The sequence shown here is derived from an EMBL/GenBank/DDBJ whole genome shotgun (WGS) entry which is preliminary data.</text>
</comment>
<organism evidence="1 2">
    <name type="scientific">Mucilaginibacter boryungensis</name>
    <dbReference type="NCBI Taxonomy" id="768480"/>
    <lineage>
        <taxon>Bacteria</taxon>
        <taxon>Pseudomonadati</taxon>
        <taxon>Bacteroidota</taxon>
        <taxon>Sphingobacteriia</taxon>
        <taxon>Sphingobacteriales</taxon>
        <taxon>Sphingobacteriaceae</taxon>
        <taxon>Mucilaginibacter</taxon>
    </lineage>
</organism>
<keyword evidence="2" id="KW-1185">Reference proteome</keyword>
<protein>
    <submittedName>
        <fullName evidence="1">Uncharacterized protein</fullName>
    </submittedName>
</protein>